<protein>
    <recommendedName>
        <fullName evidence="4">Secreted protein</fullName>
    </recommendedName>
</protein>
<proteinExistence type="predicted"/>
<evidence type="ECO:0000256" key="1">
    <source>
        <dbReference type="SAM" id="SignalP"/>
    </source>
</evidence>
<sequence length="149" mass="17312">MKYLSQKYMRANLILVFLFIVAAQLNAQESAIDLPFKEIHYSIGRAYRGRLIDTYKEAVKIGLSKENKQEEQFYTTNAVFLFNVGGGCFSARPSQIAIKLTNNLVAINWDEPKQPCPRVGEASSFYAMIIINKKEYPNYKELKFKYYWE</sequence>
<dbReference type="eggNOG" id="ENOG502ZU6D">
    <property type="taxonomic scope" value="Bacteria"/>
</dbReference>
<gene>
    <name evidence="2" type="ordered locus">Celal_0706</name>
</gene>
<feature type="chain" id="PRO_5003215255" description="Secreted protein" evidence="1">
    <location>
        <begin position="28"/>
        <end position="149"/>
    </location>
</feature>
<organism evidence="2 3">
    <name type="scientific">Cellulophaga algicola (strain DSM 14237 / IC166 / ACAM 630)</name>
    <dbReference type="NCBI Taxonomy" id="688270"/>
    <lineage>
        <taxon>Bacteria</taxon>
        <taxon>Pseudomonadati</taxon>
        <taxon>Bacteroidota</taxon>
        <taxon>Flavobacteriia</taxon>
        <taxon>Flavobacteriales</taxon>
        <taxon>Flavobacteriaceae</taxon>
        <taxon>Cellulophaga</taxon>
    </lineage>
</organism>
<keyword evidence="3" id="KW-1185">Reference proteome</keyword>
<name>E6XDC8_CELAD</name>
<evidence type="ECO:0008006" key="4">
    <source>
        <dbReference type="Google" id="ProtNLM"/>
    </source>
</evidence>
<accession>E6XDC8</accession>
<dbReference type="EMBL" id="CP002453">
    <property type="protein sequence ID" value="ADV48041.1"/>
    <property type="molecule type" value="Genomic_DNA"/>
</dbReference>
<dbReference type="KEGG" id="cao:Celal_0706"/>
<dbReference type="HOGENOM" id="CLU_1746347_0_0_10"/>
<dbReference type="OrthoDB" id="1371975at2"/>
<dbReference type="Proteomes" id="UP000008634">
    <property type="component" value="Chromosome"/>
</dbReference>
<reference evidence="2 3" key="1">
    <citation type="journal article" date="2010" name="Stand. Genomic Sci.">
        <title>Complete genome sequence of Cellulophaga algicola type strain (IC166).</title>
        <authorList>
            <person name="Abt B."/>
            <person name="Lu M."/>
            <person name="Misra M."/>
            <person name="Han C."/>
            <person name="Nolan M."/>
            <person name="Lucas S."/>
            <person name="Hammon N."/>
            <person name="Deshpande S."/>
            <person name="Cheng J.F."/>
            <person name="Tapia R."/>
            <person name="Goodwin L."/>
            <person name="Pitluck S."/>
            <person name="Liolios K."/>
            <person name="Pagani I."/>
            <person name="Ivanova N."/>
            <person name="Mavromatis K."/>
            <person name="Ovchinikova G."/>
            <person name="Pati A."/>
            <person name="Chen A."/>
            <person name="Palaniappan K."/>
            <person name="Land M."/>
            <person name="Hauser L."/>
            <person name="Chang Y.J."/>
            <person name="Jeffries C.D."/>
            <person name="Detter J.C."/>
            <person name="Brambilla E."/>
            <person name="Rohde M."/>
            <person name="Tindall B.J."/>
            <person name="Goker M."/>
            <person name="Woyke T."/>
            <person name="Bristow J."/>
            <person name="Eisen J.A."/>
            <person name="Markowitz V."/>
            <person name="Hugenholtz P."/>
            <person name="Kyrpides N.C."/>
            <person name="Klenk H.P."/>
            <person name="Lapidus A."/>
        </authorList>
    </citation>
    <scope>NUCLEOTIDE SEQUENCE [LARGE SCALE GENOMIC DNA]</scope>
    <source>
        <strain evidence="3">DSM 14237 / IC166 / ACAM 630</strain>
    </source>
</reference>
<keyword evidence="1" id="KW-0732">Signal</keyword>
<dbReference type="RefSeq" id="WP_013549531.1">
    <property type="nucleotide sequence ID" value="NC_014934.1"/>
</dbReference>
<evidence type="ECO:0000313" key="2">
    <source>
        <dbReference type="EMBL" id="ADV48041.1"/>
    </source>
</evidence>
<dbReference type="AlphaFoldDB" id="E6XDC8"/>
<evidence type="ECO:0000313" key="3">
    <source>
        <dbReference type="Proteomes" id="UP000008634"/>
    </source>
</evidence>
<feature type="signal peptide" evidence="1">
    <location>
        <begin position="1"/>
        <end position="27"/>
    </location>
</feature>